<gene>
    <name evidence="2" type="ORF">TrLO_g13568</name>
</gene>
<dbReference type="PANTHER" id="PTHR36018:SF1">
    <property type="entry name" value="OS09G0481800 PROTEIN"/>
    <property type="match status" value="1"/>
</dbReference>
<evidence type="ECO:0000313" key="2">
    <source>
        <dbReference type="EMBL" id="GMI00859.1"/>
    </source>
</evidence>
<organism evidence="2 3">
    <name type="scientific">Triparma laevis f. longispina</name>
    <dbReference type="NCBI Taxonomy" id="1714387"/>
    <lineage>
        <taxon>Eukaryota</taxon>
        <taxon>Sar</taxon>
        <taxon>Stramenopiles</taxon>
        <taxon>Ochrophyta</taxon>
        <taxon>Bolidophyceae</taxon>
        <taxon>Parmales</taxon>
        <taxon>Triparmaceae</taxon>
        <taxon>Triparma</taxon>
    </lineage>
</organism>
<sequence>MRSTIRSMITHLLLLPFSTSFLRPLSLRPTFNLQGFENFQSLDDFNDLTPPPSSEIITEDNLPSRLILDDIFDEHDGNYLGVTYTYDEESIKHILDLCRITLETLFGYSVENRGVGITGSVEYVGLEGPVVVIKLEGRFWHEETTVLMRCKNFIQNLCPEVIDVILE</sequence>
<keyword evidence="1" id="KW-0732">Signal</keyword>
<comment type="caution">
    <text evidence="2">The sequence shown here is derived from an EMBL/GenBank/DDBJ whole genome shotgun (WGS) entry which is preliminary data.</text>
</comment>
<dbReference type="Gene3D" id="3.30.300.130">
    <property type="entry name" value="Fe-S cluster assembly (FSCA)"/>
    <property type="match status" value="1"/>
</dbReference>
<feature type="signal peptide" evidence="1">
    <location>
        <begin position="1"/>
        <end position="20"/>
    </location>
</feature>
<dbReference type="OrthoDB" id="446939at2759"/>
<dbReference type="EMBL" id="BRXW01000027">
    <property type="protein sequence ID" value="GMI00859.1"/>
    <property type="molecule type" value="Genomic_DNA"/>
</dbReference>
<proteinExistence type="predicted"/>
<dbReference type="PANTHER" id="PTHR36018">
    <property type="entry name" value="OS09G0481800 PROTEIN"/>
    <property type="match status" value="1"/>
</dbReference>
<evidence type="ECO:0000256" key="1">
    <source>
        <dbReference type="SAM" id="SignalP"/>
    </source>
</evidence>
<dbReference type="InterPro" id="IPR034904">
    <property type="entry name" value="FSCA_dom_sf"/>
</dbReference>
<keyword evidence="3" id="KW-1185">Reference proteome</keyword>
<protein>
    <submittedName>
        <fullName evidence="2">Uncharacterized protein</fullName>
    </submittedName>
</protein>
<dbReference type="SUPFAM" id="SSF117916">
    <property type="entry name" value="Fe-S cluster assembly (FSCA) domain-like"/>
    <property type="match status" value="1"/>
</dbReference>
<name>A0A9W7F4S1_9STRA</name>
<evidence type="ECO:0000313" key="3">
    <source>
        <dbReference type="Proteomes" id="UP001165122"/>
    </source>
</evidence>
<accession>A0A9W7F4S1</accession>
<dbReference type="AlphaFoldDB" id="A0A9W7F4S1"/>
<dbReference type="Proteomes" id="UP001165122">
    <property type="component" value="Unassembled WGS sequence"/>
</dbReference>
<reference evidence="3" key="1">
    <citation type="journal article" date="2023" name="Commun. Biol.">
        <title>Genome analysis of Parmales, the sister group of diatoms, reveals the evolutionary specialization of diatoms from phago-mixotrophs to photoautotrophs.</title>
        <authorList>
            <person name="Ban H."/>
            <person name="Sato S."/>
            <person name="Yoshikawa S."/>
            <person name="Yamada K."/>
            <person name="Nakamura Y."/>
            <person name="Ichinomiya M."/>
            <person name="Sato N."/>
            <person name="Blanc-Mathieu R."/>
            <person name="Endo H."/>
            <person name="Kuwata A."/>
            <person name="Ogata H."/>
        </authorList>
    </citation>
    <scope>NUCLEOTIDE SEQUENCE [LARGE SCALE GENOMIC DNA]</scope>
    <source>
        <strain evidence="3">NIES 3700</strain>
    </source>
</reference>
<feature type="chain" id="PRO_5040825385" evidence="1">
    <location>
        <begin position="21"/>
        <end position="167"/>
    </location>
</feature>